<proteinExistence type="predicted"/>
<dbReference type="OrthoDB" id="9869774at2"/>
<evidence type="ECO:0000259" key="2">
    <source>
        <dbReference type="Pfam" id="PF07589"/>
    </source>
</evidence>
<keyword evidence="4" id="KW-1185">Reference proteome</keyword>
<keyword evidence="1" id="KW-0732">Signal</keyword>
<organism evidence="3 4">
    <name type="scientific">Roseateles toxinivorans</name>
    <dbReference type="NCBI Taxonomy" id="270368"/>
    <lineage>
        <taxon>Bacteria</taxon>
        <taxon>Pseudomonadati</taxon>
        <taxon>Pseudomonadota</taxon>
        <taxon>Betaproteobacteria</taxon>
        <taxon>Burkholderiales</taxon>
        <taxon>Sphaerotilaceae</taxon>
        <taxon>Roseateles</taxon>
    </lineage>
</organism>
<dbReference type="InParanoid" id="A0A4R6QT74"/>
<feature type="chain" id="PRO_5020720654" evidence="1">
    <location>
        <begin position="28"/>
        <end position="231"/>
    </location>
</feature>
<feature type="signal peptide" evidence="1">
    <location>
        <begin position="1"/>
        <end position="27"/>
    </location>
</feature>
<dbReference type="InterPro" id="IPR013424">
    <property type="entry name" value="Ice-binding_C"/>
</dbReference>
<reference evidence="3 4" key="1">
    <citation type="submission" date="2019-03" db="EMBL/GenBank/DDBJ databases">
        <title>Genomic Encyclopedia of Type Strains, Phase IV (KMG-IV): sequencing the most valuable type-strain genomes for metagenomic binning, comparative biology and taxonomic classification.</title>
        <authorList>
            <person name="Goeker M."/>
        </authorList>
    </citation>
    <scope>NUCLEOTIDE SEQUENCE [LARGE SCALE GENOMIC DNA]</scope>
    <source>
        <strain evidence="3 4">DSM 16998</strain>
    </source>
</reference>
<accession>A0A4R6QT74</accession>
<comment type="caution">
    <text evidence="3">The sequence shown here is derived from an EMBL/GenBank/DDBJ whole genome shotgun (WGS) entry which is preliminary data.</text>
</comment>
<dbReference type="RefSeq" id="WP_133698706.1">
    <property type="nucleotide sequence ID" value="NZ_SNXS01000001.1"/>
</dbReference>
<evidence type="ECO:0000256" key="1">
    <source>
        <dbReference type="SAM" id="SignalP"/>
    </source>
</evidence>
<name>A0A4R6QT74_9BURK</name>
<gene>
    <name evidence="3" type="ORF">DES47_10185</name>
</gene>
<evidence type="ECO:0000313" key="4">
    <source>
        <dbReference type="Proteomes" id="UP000295361"/>
    </source>
</evidence>
<dbReference type="NCBIfam" id="TIGR02595">
    <property type="entry name" value="PEP_CTERM"/>
    <property type="match status" value="1"/>
</dbReference>
<protein>
    <submittedName>
        <fullName evidence="3">Putative secreted protein with PEP-CTERM sorting signal</fullName>
    </submittedName>
</protein>
<dbReference type="AlphaFoldDB" id="A0A4R6QT74"/>
<feature type="domain" description="Ice-binding protein C-terminal" evidence="2">
    <location>
        <begin position="203"/>
        <end position="226"/>
    </location>
</feature>
<dbReference type="Pfam" id="PF07589">
    <property type="entry name" value="PEP-CTERM"/>
    <property type="match status" value="1"/>
</dbReference>
<dbReference type="Proteomes" id="UP000295361">
    <property type="component" value="Unassembled WGS sequence"/>
</dbReference>
<sequence>MATTQRYFSLTLLALCAALATAPAAQAGPVWAQYDPLAGTLDNNYVGQVSGTTAIVSFSAQSVTNTGAEARHLGMYFGWSWVRPEANGAYQSMPWSNGAGAFSTGSLSLKVARTDAATQMLRPGDVQGDTWVGNPWTPDALNYTAIATEADWELPLFDFGVMGAGQTAFYDVSFTFDGFADSASAQRFLDFGGFASYAQGVAQVPEPATLALTALALLGMAATRRRGVAEG</sequence>
<evidence type="ECO:0000313" key="3">
    <source>
        <dbReference type="EMBL" id="TDP74039.1"/>
    </source>
</evidence>
<dbReference type="EMBL" id="SNXS01000001">
    <property type="protein sequence ID" value="TDP74039.1"/>
    <property type="molecule type" value="Genomic_DNA"/>
</dbReference>